<dbReference type="EMBL" id="FLOB01000009">
    <property type="protein sequence ID" value="SBS35243.1"/>
    <property type="molecule type" value="Genomic_DNA"/>
</dbReference>
<feature type="domain" description="Cation efflux protein transmembrane" evidence="10">
    <location>
        <begin position="69"/>
        <end position="254"/>
    </location>
</feature>
<keyword evidence="7" id="KW-0406">Ion transport</keyword>
<dbReference type="Proteomes" id="UP000092544">
    <property type="component" value="Unassembled WGS sequence"/>
</dbReference>
<keyword evidence="3" id="KW-0813">Transport</keyword>
<feature type="transmembrane region" description="Helical" evidence="9">
    <location>
        <begin position="66"/>
        <end position="84"/>
    </location>
</feature>
<gene>
    <name evidence="12" type="primary">czcD_2</name>
    <name evidence="12" type="ORF">MSP8886_03321</name>
</gene>
<name>A0A1A8TQV7_9GAMM</name>
<keyword evidence="5" id="KW-0862">Zinc</keyword>
<evidence type="ECO:0000256" key="4">
    <source>
        <dbReference type="ARBA" id="ARBA00022692"/>
    </source>
</evidence>
<feature type="transmembrane region" description="Helical" evidence="9">
    <location>
        <begin position="133"/>
        <end position="153"/>
    </location>
</feature>
<evidence type="ECO:0000313" key="13">
    <source>
        <dbReference type="Proteomes" id="UP000092544"/>
    </source>
</evidence>
<dbReference type="PANTHER" id="PTHR11562:SF17">
    <property type="entry name" value="RE54080P-RELATED"/>
    <property type="match status" value="1"/>
</dbReference>
<evidence type="ECO:0000256" key="5">
    <source>
        <dbReference type="ARBA" id="ARBA00022906"/>
    </source>
</evidence>
<evidence type="ECO:0000256" key="2">
    <source>
        <dbReference type="ARBA" id="ARBA00008873"/>
    </source>
</evidence>
<dbReference type="Pfam" id="PF16916">
    <property type="entry name" value="ZT_dimer"/>
    <property type="match status" value="1"/>
</dbReference>
<evidence type="ECO:0000259" key="10">
    <source>
        <dbReference type="Pfam" id="PF01545"/>
    </source>
</evidence>
<comment type="subcellular location">
    <subcellularLocation>
        <location evidence="1">Membrane</location>
        <topology evidence="1">Multi-pass membrane protein</topology>
    </subcellularLocation>
</comment>
<dbReference type="SUPFAM" id="SSF160240">
    <property type="entry name" value="Cation efflux protein cytoplasmic domain-like"/>
    <property type="match status" value="1"/>
</dbReference>
<dbReference type="AlphaFoldDB" id="A0A1A8TQV7"/>
<dbReference type="GO" id="GO:0005886">
    <property type="term" value="C:plasma membrane"/>
    <property type="evidence" value="ECO:0007669"/>
    <property type="project" value="TreeGrafter"/>
</dbReference>
<dbReference type="InterPro" id="IPR036837">
    <property type="entry name" value="Cation_efflux_CTD_sf"/>
</dbReference>
<dbReference type="NCBIfam" id="TIGR01297">
    <property type="entry name" value="CDF"/>
    <property type="match status" value="1"/>
</dbReference>
<dbReference type="InterPro" id="IPR002524">
    <property type="entry name" value="Cation_efflux"/>
</dbReference>
<proteinExistence type="inferred from homology"/>
<evidence type="ECO:0000259" key="11">
    <source>
        <dbReference type="Pfam" id="PF16916"/>
    </source>
</evidence>
<dbReference type="SUPFAM" id="SSF161111">
    <property type="entry name" value="Cation efflux protein transmembrane domain-like"/>
    <property type="match status" value="1"/>
</dbReference>
<accession>A0A1A8TQV7</accession>
<comment type="similarity">
    <text evidence="2">Belongs to the cation diffusion facilitator (CDF) transporter (TC 2.A.4) family. SLC30A subfamily.</text>
</comment>
<dbReference type="PANTHER" id="PTHR11562">
    <property type="entry name" value="CATION EFFLUX PROTEIN/ ZINC TRANSPORTER"/>
    <property type="match status" value="1"/>
</dbReference>
<evidence type="ECO:0000313" key="12">
    <source>
        <dbReference type="EMBL" id="SBS35243.1"/>
    </source>
</evidence>
<keyword evidence="5" id="KW-0864">Zinc transport</keyword>
<evidence type="ECO:0000256" key="3">
    <source>
        <dbReference type="ARBA" id="ARBA00022448"/>
    </source>
</evidence>
<evidence type="ECO:0000256" key="8">
    <source>
        <dbReference type="ARBA" id="ARBA00023136"/>
    </source>
</evidence>
<dbReference type="InterPro" id="IPR027470">
    <property type="entry name" value="Cation_efflux_CTD"/>
</dbReference>
<feature type="transmembrane region" description="Helical" evidence="9">
    <location>
        <begin position="12"/>
        <end position="29"/>
    </location>
</feature>
<dbReference type="Gene3D" id="1.20.1510.10">
    <property type="entry name" value="Cation efflux protein transmembrane domain"/>
    <property type="match status" value="1"/>
</dbReference>
<dbReference type="InterPro" id="IPR027469">
    <property type="entry name" value="Cation_efflux_TMD_sf"/>
</dbReference>
<keyword evidence="4 9" id="KW-0812">Transmembrane</keyword>
<reference evidence="12 13" key="1">
    <citation type="submission" date="2016-06" db="EMBL/GenBank/DDBJ databases">
        <authorList>
            <person name="Kjaerup R.B."/>
            <person name="Dalgaard T.S."/>
            <person name="Juul-Madsen H.R."/>
        </authorList>
    </citation>
    <scope>NUCLEOTIDE SEQUENCE [LARGE SCALE GENOMIC DNA]</scope>
    <source>
        <strain evidence="12 13">CECT 8886</strain>
    </source>
</reference>
<feature type="transmembrane region" description="Helical" evidence="9">
    <location>
        <begin position="229"/>
        <end position="250"/>
    </location>
</feature>
<feature type="domain" description="Cation efflux protein cytoplasmic" evidence="11">
    <location>
        <begin position="262"/>
        <end position="335"/>
    </location>
</feature>
<evidence type="ECO:0000256" key="7">
    <source>
        <dbReference type="ARBA" id="ARBA00023065"/>
    </source>
</evidence>
<feature type="transmembrane region" description="Helical" evidence="9">
    <location>
        <begin position="165"/>
        <end position="189"/>
    </location>
</feature>
<evidence type="ECO:0000256" key="9">
    <source>
        <dbReference type="SAM" id="Phobius"/>
    </source>
</evidence>
<feature type="transmembrane region" description="Helical" evidence="9">
    <location>
        <begin position="201"/>
        <end position="223"/>
    </location>
</feature>
<sequence>MTLNLQVLKNQYWGLFFICGVEIVWAKWFSQALLSYKLEGNKSHLFVTRGYMSHDHSHHVSHYNRAFAIGIALNVFFTAVEFLYGFAADSLALIADAGHNLSDVLSLLLAWGASILGKKAATEKRTYGFRKVTVMASLISAVMLLAALGIIAWEAMTRFAHPAPVASVTMMIVAAIGVVINTVTALLFMGDHHHDLNIKGAFLHMAADAAVSLGVVIAGALIWWKGWLWVDPVISLLIVAVIFIGTWGLLKDSMNYTLDAVPDTIDMPALRRYLENLPEVARIHDLHVWPLSTTEVALTVHLVMKDVTPEGFLHHIQHHLHDEFSIEHATIQIENEADEANCALEHPH</sequence>
<protein>
    <submittedName>
        <fullName evidence="12">Cadmium, cobalt and zinc/H(+)-K(+) antiporter</fullName>
    </submittedName>
</protein>
<dbReference type="InterPro" id="IPR058533">
    <property type="entry name" value="Cation_efflux_TM"/>
</dbReference>
<dbReference type="InterPro" id="IPR050681">
    <property type="entry name" value="CDF/SLC30A"/>
</dbReference>
<keyword evidence="13" id="KW-1185">Reference proteome</keyword>
<keyword evidence="8 9" id="KW-0472">Membrane</keyword>
<dbReference type="Pfam" id="PF01545">
    <property type="entry name" value="Cation_efflux"/>
    <property type="match status" value="1"/>
</dbReference>
<keyword evidence="6 9" id="KW-1133">Transmembrane helix</keyword>
<evidence type="ECO:0000256" key="6">
    <source>
        <dbReference type="ARBA" id="ARBA00022989"/>
    </source>
</evidence>
<dbReference type="STRING" id="1792290.MSP8886_03321"/>
<evidence type="ECO:0000256" key="1">
    <source>
        <dbReference type="ARBA" id="ARBA00004141"/>
    </source>
</evidence>
<dbReference type="GO" id="GO:0005385">
    <property type="term" value="F:zinc ion transmembrane transporter activity"/>
    <property type="evidence" value="ECO:0007669"/>
    <property type="project" value="TreeGrafter"/>
</dbReference>
<organism evidence="12 13">
    <name type="scientific">Marinomonas spartinae</name>
    <dbReference type="NCBI Taxonomy" id="1792290"/>
    <lineage>
        <taxon>Bacteria</taxon>
        <taxon>Pseudomonadati</taxon>
        <taxon>Pseudomonadota</taxon>
        <taxon>Gammaproteobacteria</taxon>
        <taxon>Oceanospirillales</taxon>
        <taxon>Oceanospirillaceae</taxon>
        <taxon>Marinomonas</taxon>
    </lineage>
</organism>